<keyword evidence="1" id="KW-0472">Membrane</keyword>
<accession>A0ACC1JE64</accession>
<proteinExistence type="predicted"/>
<evidence type="ECO:0000313" key="1">
    <source>
        <dbReference type="EMBL" id="KAJ1948725.1"/>
    </source>
</evidence>
<comment type="caution">
    <text evidence="1">The sequence shown here is derived from an EMBL/GenBank/DDBJ whole genome shotgun (WGS) entry which is preliminary data.</text>
</comment>
<sequence>MATIQYTGVFALLIAEVITFLTLIIPFPNKWKRGVFTWASRSPVVQKVIYGVKIAFVFVFVLFCDAVVRLNKVSRD</sequence>
<dbReference type="EMBL" id="JANBPW010000647">
    <property type="protein sequence ID" value="KAJ1948725.1"/>
    <property type="molecule type" value="Genomic_DNA"/>
</dbReference>
<feature type="non-terminal residue" evidence="1">
    <location>
        <position position="76"/>
    </location>
</feature>
<organism evidence="1 2">
    <name type="scientific">Linderina macrospora</name>
    <dbReference type="NCBI Taxonomy" id="4868"/>
    <lineage>
        <taxon>Eukaryota</taxon>
        <taxon>Fungi</taxon>
        <taxon>Fungi incertae sedis</taxon>
        <taxon>Zoopagomycota</taxon>
        <taxon>Kickxellomycotina</taxon>
        <taxon>Kickxellomycetes</taxon>
        <taxon>Kickxellales</taxon>
        <taxon>Kickxellaceae</taxon>
        <taxon>Linderina</taxon>
    </lineage>
</organism>
<name>A0ACC1JE64_9FUNG</name>
<evidence type="ECO:0000313" key="2">
    <source>
        <dbReference type="Proteomes" id="UP001150603"/>
    </source>
</evidence>
<dbReference type="Proteomes" id="UP001150603">
    <property type="component" value="Unassembled WGS sequence"/>
</dbReference>
<keyword evidence="2" id="KW-1185">Reference proteome</keyword>
<gene>
    <name evidence="1" type="primary">YET3</name>
    <name evidence="1" type="ORF">FBU59_001461</name>
</gene>
<reference evidence="1" key="1">
    <citation type="submission" date="2022-07" db="EMBL/GenBank/DDBJ databases">
        <title>Phylogenomic reconstructions and comparative analyses of Kickxellomycotina fungi.</title>
        <authorList>
            <person name="Reynolds N.K."/>
            <person name="Stajich J.E."/>
            <person name="Barry K."/>
            <person name="Grigoriev I.V."/>
            <person name="Crous P."/>
            <person name="Smith M.E."/>
        </authorList>
    </citation>
    <scope>NUCLEOTIDE SEQUENCE</scope>
    <source>
        <strain evidence="1">NRRL 5244</strain>
    </source>
</reference>
<protein>
    <submittedName>
        <fullName evidence="1">Endoplasmic reticulum transmembrane protein 3</fullName>
    </submittedName>
</protein>
<keyword evidence="1" id="KW-0812">Transmembrane</keyword>